<protein>
    <recommendedName>
        <fullName evidence="1">DUF5983 domain-containing protein</fullName>
    </recommendedName>
</protein>
<dbReference type="AlphaFoldDB" id="A0A414U9B2"/>
<dbReference type="Pfam" id="PF19419">
    <property type="entry name" value="DUF5983"/>
    <property type="match status" value="1"/>
</dbReference>
<name>A0A414U9B2_9FIRM</name>
<reference evidence="2 3" key="1">
    <citation type="submission" date="2018-08" db="EMBL/GenBank/DDBJ databases">
        <title>A genome reference for cultivated species of the human gut microbiota.</title>
        <authorList>
            <person name="Zou Y."/>
            <person name="Xue W."/>
            <person name="Luo G."/>
        </authorList>
    </citation>
    <scope>NUCLEOTIDE SEQUENCE [LARGE SCALE GENOMIC DNA]</scope>
    <source>
        <strain evidence="2 3">AM22-12LB</strain>
    </source>
</reference>
<accession>A0A414U9B2</accession>
<dbReference type="RefSeq" id="WP_118218823.1">
    <property type="nucleotide sequence ID" value="NZ_QRIM01000015.1"/>
</dbReference>
<feature type="domain" description="DUF5983" evidence="1">
    <location>
        <begin position="6"/>
        <end position="92"/>
    </location>
</feature>
<organism evidence="2 3">
    <name type="scientific">Coprococcus comes</name>
    <dbReference type="NCBI Taxonomy" id="410072"/>
    <lineage>
        <taxon>Bacteria</taxon>
        <taxon>Bacillati</taxon>
        <taxon>Bacillota</taxon>
        <taxon>Clostridia</taxon>
        <taxon>Lachnospirales</taxon>
        <taxon>Lachnospiraceae</taxon>
        <taxon>Coprococcus</taxon>
    </lineage>
</organism>
<evidence type="ECO:0000313" key="2">
    <source>
        <dbReference type="EMBL" id="RHG59186.1"/>
    </source>
</evidence>
<evidence type="ECO:0000259" key="1">
    <source>
        <dbReference type="Pfam" id="PF19419"/>
    </source>
</evidence>
<dbReference type="InterPro" id="IPR046025">
    <property type="entry name" value="DUF5983"/>
</dbReference>
<proteinExistence type="predicted"/>
<gene>
    <name evidence="2" type="ORF">DW252_12330</name>
</gene>
<sequence>MGVCKYLDLSTSHLSAMGRLFLANPEKFEKEGEVVVCPKSYGWIILYWENVYGKDIPACLQDIFRLADKENCNLVVLDRDADVLPSLPTYSW</sequence>
<comment type="caution">
    <text evidence="2">The sequence shown here is derived from an EMBL/GenBank/DDBJ whole genome shotgun (WGS) entry which is preliminary data.</text>
</comment>
<evidence type="ECO:0000313" key="3">
    <source>
        <dbReference type="Proteomes" id="UP000286595"/>
    </source>
</evidence>
<dbReference type="EMBL" id="QRIM01000015">
    <property type="protein sequence ID" value="RHG59186.1"/>
    <property type="molecule type" value="Genomic_DNA"/>
</dbReference>
<dbReference type="Proteomes" id="UP000286595">
    <property type="component" value="Unassembled WGS sequence"/>
</dbReference>